<feature type="compositionally biased region" description="Polar residues" evidence="12">
    <location>
        <begin position="808"/>
        <end position="842"/>
    </location>
</feature>
<keyword evidence="6" id="KW-0677">Repeat</keyword>
<sequence length="1436" mass="157408">MVAEGSARVDQTKKPKPVIITGFEEFDVIEEPVERRRESGRVLIGSTDDLFGGGVEDKVKDVKEDIDPCQRYPSNEGTGVLQSSLAVSVPPARPTVQPSDIAVMLAVYLLCPSCVLALVKGEYAGQDPLADVIILPEDRLVKTEDGNWHNTQREKIDFVDACGYVEPTLAAGLASHWLSHGCHLWAAHNFTAGTQRELERDALVDLFHQLDGVGWRNRDGWLVGEPCWNGWYGVECNEFGFVRSLSLSDNRLRGSIPASISHLTYLEELYLHNAADSYYSFPNEDANRISGSLPRMGSLRRLQVLDISGNEVEALPYDLYVNTNLEILSASRNRLRTLPVYLGRLRKLKILQLQDNLIDAVLPIEEVCKLSSIQIFDLGNNTISGTLRWEAAALRRASGDRNCLSELDPLVFDLSASHPGGMPVGKGITGEFPTSIIPTWRNIADGYLSVYFQFYMAGHISSACSDVRHCYQFMYDTHGDLTWASAGEIPDVVMETVNLARGQQSPWLAPVAWGLIQAQFYSKMLLTAVRGTASRSILSVQAPLCMRACRLFSTNTTLFTKSHEWIKVDGRSATIGITNYAQDQLGEIVYVDFPPIGTKLKGGDTMCTLESVKAVGEVYCPLPKGGEVAEVNSALEDTPSQVNEAAEGDGWLVNLDFDGSIEADGDTYLTAEQYQEKIVGSSQINMAGYNPPEASMLTRGAISRLPDMSSNELSGFQPVLQITAVAAMGTAENGVRRLRVVLSDGTHCSSAMPFGHLIQRNVQFRQYALCRCTFSSANVKGKHVFLIKEFEEVCPPLRDAIGNPASYRPSSAVGNNAANENVPSRANGMGQQSPRAQLQQYPTIDGPAPQSGGYPQYGGPAATGYHQQPQPQQRQQYQPPSGGGGSISGAGSSAASSGRQLPTFMQQQQQQPQQHNQHKVTGPPLRANPTNPYQHNSNQQQQQQAMGGGMLGRQQTVSLGGNPQQPRPMQQHQQSRQQQQQQHYGGLQQQHHHSTGPVSYRPVASDIIPISQLSVYSQKWTIKGRVSSKSDVRTFNNARGEGQLFSIELVDDQSAEIRATFFNSAVTKFFPAIQQGKVYTFSKGQVKQANARFNPGAAYELTFNDDAIIEESTDSADIPRILYKISKIATIQDRNPDEFVDLCGIVTHCSPISTVVIRTSGQERARRNFTIADDSGCSIEMTVWGDTAQHCGIDENRAQFNPVVMIKNARISNYGGKSLTTASTTTLEVDPDDSRAFEVKNWWIQGGQTGAMQALSTGGAGGGGNAPKTVIDVMRMDNNLYLSLNGQAASDVPNARPVNTHTIQRATVAQIFRSGEKPLYYTSCITEIPDGRGGMRKCSKKVEQDISTGTWSCIDGHQNPQCMPRYIINLKLADISGEVLVRAFDDQAQALLGVAAQDMMNGMGEDEIEALVNSTQFKKINVRLRSKKEVYTDEER</sequence>
<dbReference type="GO" id="GO:0005739">
    <property type="term" value="C:mitochondrion"/>
    <property type="evidence" value="ECO:0007669"/>
    <property type="project" value="TreeGrafter"/>
</dbReference>
<evidence type="ECO:0000256" key="5">
    <source>
        <dbReference type="ARBA" id="ARBA00022723"/>
    </source>
</evidence>
<feature type="compositionally biased region" description="Low complexity" evidence="12">
    <location>
        <begin position="846"/>
        <end position="880"/>
    </location>
</feature>
<dbReference type="InterPro" id="IPR013955">
    <property type="entry name" value="Rep_factor-A_C"/>
</dbReference>
<keyword evidence="9 11" id="KW-0238">DNA-binding</keyword>
<dbReference type="Gene3D" id="3.80.10.10">
    <property type="entry name" value="Ribonuclease Inhibitor"/>
    <property type="match status" value="1"/>
</dbReference>
<dbReference type="InterPro" id="IPR002930">
    <property type="entry name" value="GCV_H"/>
</dbReference>
<dbReference type="GO" id="GO:0005960">
    <property type="term" value="C:glycine cleavage complex"/>
    <property type="evidence" value="ECO:0007669"/>
    <property type="project" value="InterPro"/>
</dbReference>
<evidence type="ECO:0000256" key="12">
    <source>
        <dbReference type="SAM" id="MobiDB-lite"/>
    </source>
</evidence>
<dbReference type="GO" id="GO:0006310">
    <property type="term" value="P:DNA recombination"/>
    <property type="evidence" value="ECO:0007669"/>
    <property type="project" value="InterPro"/>
</dbReference>
<dbReference type="GO" id="GO:0019464">
    <property type="term" value="P:glycine decarboxylation via glycine cleavage system"/>
    <property type="evidence" value="ECO:0007669"/>
    <property type="project" value="InterPro"/>
</dbReference>
<comment type="subcellular location">
    <subcellularLocation>
        <location evidence="1 11">Nucleus</location>
    </subcellularLocation>
</comment>
<dbReference type="InterPro" id="IPR000089">
    <property type="entry name" value="Biotin_lipoyl"/>
</dbReference>
<dbReference type="SUPFAM" id="SSF52058">
    <property type="entry name" value="L domain-like"/>
    <property type="match status" value="1"/>
</dbReference>
<dbReference type="GO" id="GO:0009249">
    <property type="term" value="P:protein lipoylation"/>
    <property type="evidence" value="ECO:0007669"/>
    <property type="project" value="TreeGrafter"/>
</dbReference>
<protein>
    <recommendedName>
        <fullName evidence="11">Replication protein A subunit</fullName>
    </recommendedName>
</protein>
<proteinExistence type="inferred from homology"/>
<dbReference type="SMART" id="SM00369">
    <property type="entry name" value="LRR_TYP"/>
    <property type="match status" value="3"/>
</dbReference>
<dbReference type="PANTHER" id="PTHR11715">
    <property type="entry name" value="GLYCINE CLEAVAGE SYSTEM H PROTEIN"/>
    <property type="match status" value="1"/>
</dbReference>
<dbReference type="Pfam" id="PF08646">
    <property type="entry name" value="Rep_fac-A_C"/>
    <property type="match status" value="1"/>
</dbReference>
<keyword evidence="5 11" id="KW-0479">Metal-binding</keyword>
<dbReference type="FunFam" id="2.40.50.140:FF:000041">
    <property type="entry name" value="Replication protein A subunit"/>
    <property type="match status" value="1"/>
</dbReference>
<dbReference type="NCBIfam" id="NF002270">
    <property type="entry name" value="PRK01202.1"/>
    <property type="match status" value="1"/>
</dbReference>
<dbReference type="InterPro" id="IPR031657">
    <property type="entry name" value="REPA_OB_2"/>
</dbReference>
<dbReference type="FunFam" id="2.40.50.140:FF:000064">
    <property type="entry name" value="Replication protein A subunit"/>
    <property type="match status" value="1"/>
</dbReference>
<evidence type="ECO:0000313" key="14">
    <source>
        <dbReference type="EMBL" id="KAF4755395.1"/>
    </source>
</evidence>
<dbReference type="CDD" id="cd04474">
    <property type="entry name" value="RPA1_DBD_A"/>
    <property type="match status" value="1"/>
</dbReference>
<dbReference type="InterPro" id="IPR004365">
    <property type="entry name" value="NA-bd_OB_tRNA"/>
</dbReference>
<dbReference type="Pfam" id="PF16900">
    <property type="entry name" value="REPA_OB_2"/>
    <property type="match status" value="1"/>
</dbReference>
<reference evidence="14 15" key="1">
    <citation type="submission" date="2020-04" db="EMBL/GenBank/DDBJ databases">
        <title>Perkinsus olseni comparative genomics.</title>
        <authorList>
            <person name="Bogema D.R."/>
        </authorList>
    </citation>
    <scope>NUCLEOTIDE SEQUENCE [LARGE SCALE GENOMIC DNA]</scope>
    <source>
        <strain evidence="14">ATCC PRA-205</strain>
    </source>
</reference>
<accession>A0A7J6UDU9</accession>
<dbReference type="InterPro" id="IPR003591">
    <property type="entry name" value="Leu-rich_rpt_typical-subtyp"/>
</dbReference>
<keyword evidence="7 11" id="KW-0863">Zinc-finger</keyword>
<evidence type="ECO:0000259" key="13">
    <source>
        <dbReference type="PROSITE" id="PS50968"/>
    </source>
</evidence>
<dbReference type="SUPFAM" id="SSF51230">
    <property type="entry name" value="Single hybrid motif"/>
    <property type="match status" value="1"/>
</dbReference>
<dbReference type="SUPFAM" id="SSF50249">
    <property type="entry name" value="Nucleic acid-binding proteins"/>
    <property type="match status" value="4"/>
</dbReference>
<dbReference type="InterPro" id="IPR011053">
    <property type="entry name" value="Single_hybrid_motif"/>
</dbReference>
<dbReference type="HAMAP" id="MF_00272">
    <property type="entry name" value="GcvH"/>
    <property type="match status" value="1"/>
</dbReference>
<dbReference type="Pfam" id="PF01597">
    <property type="entry name" value="GCV_H"/>
    <property type="match status" value="1"/>
</dbReference>
<dbReference type="Pfam" id="PF00560">
    <property type="entry name" value="LRR_1"/>
    <property type="match status" value="1"/>
</dbReference>
<evidence type="ECO:0000256" key="9">
    <source>
        <dbReference type="ARBA" id="ARBA00023125"/>
    </source>
</evidence>
<dbReference type="Gene3D" id="2.40.50.100">
    <property type="match status" value="1"/>
</dbReference>
<feature type="compositionally biased region" description="Low complexity" evidence="12">
    <location>
        <begin position="967"/>
        <end position="989"/>
    </location>
</feature>
<dbReference type="Pfam" id="PF01336">
    <property type="entry name" value="tRNA_anti-codon"/>
    <property type="match status" value="1"/>
</dbReference>
<evidence type="ECO:0000256" key="3">
    <source>
        <dbReference type="ARBA" id="ARBA00022614"/>
    </source>
</evidence>
<evidence type="ECO:0000256" key="6">
    <source>
        <dbReference type="ARBA" id="ARBA00022737"/>
    </source>
</evidence>
<dbReference type="GO" id="GO:0003677">
    <property type="term" value="F:DNA binding"/>
    <property type="evidence" value="ECO:0007669"/>
    <property type="project" value="UniProtKB-KW"/>
</dbReference>
<evidence type="ECO:0000256" key="7">
    <source>
        <dbReference type="ARBA" id="ARBA00022771"/>
    </source>
</evidence>
<dbReference type="PANTHER" id="PTHR11715:SF3">
    <property type="entry name" value="GLYCINE CLEAVAGE SYSTEM H PROTEIN-RELATED"/>
    <property type="match status" value="1"/>
</dbReference>
<dbReference type="EMBL" id="JABANM010000770">
    <property type="protein sequence ID" value="KAF4755395.1"/>
    <property type="molecule type" value="Genomic_DNA"/>
</dbReference>
<organism evidence="14 15">
    <name type="scientific">Perkinsus olseni</name>
    <name type="common">Perkinsus atlanticus</name>
    <dbReference type="NCBI Taxonomy" id="32597"/>
    <lineage>
        <taxon>Eukaryota</taxon>
        <taxon>Sar</taxon>
        <taxon>Alveolata</taxon>
        <taxon>Perkinsozoa</taxon>
        <taxon>Perkinsea</taxon>
        <taxon>Perkinsida</taxon>
        <taxon>Perkinsidae</taxon>
        <taxon>Perkinsus</taxon>
    </lineage>
</organism>
<keyword evidence="14" id="KW-0689">Ribosomal protein</keyword>
<dbReference type="InterPro" id="IPR001611">
    <property type="entry name" value="Leu-rich_rpt"/>
</dbReference>
<comment type="caution">
    <text evidence="14">The sequence shown here is derived from an EMBL/GenBank/DDBJ whole genome shotgun (WGS) entry which is preliminary data.</text>
</comment>
<dbReference type="InterPro" id="IPR007199">
    <property type="entry name" value="Rep_factor-A_N"/>
</dbReference>
<dbReference type="InterPro" id="IPR033753">
    <property type="entry name" value="GCV_H/Fam206"/>
</dbReference>
<dbReference type="InterPro" id="IPR047192">
    <property type="entry name" value="Euk_RPA1_DBD_C"/>
</dbReference>
<feature type="compositionally biased region" description="Polar residues" evidence="12">
    <location>
        <begin position="928"/>
        <end position="938"/>
    </location>
</feature>
<dbReference type="GO" id="GO:0005634">
    <property type="term" value="C:nucleus"/>
    <property type="evidence" value="ECO:0007669"/>
    <property type="project" value="UniProtKB-SubCell"/>
</dbReference>
<keyword evidence="10 11" id="KW-0539">Nucleus</keyword>
<dbReference type="GO" id="GO:0008270">
    <property type="term" value="F:zinc ion binding"/>
    <property type="evidence" value="ECO:0007669"/>
    <property type="project" value="UniProtKB-KW"/>
</dbReference>
<feature type="non-terminal residue" evidence="14">
    <location>
        <position position="1"/>
    </location>
</feature>
<evidence type="ECO:0000256" key="2">
    <source>
        <dbReference type="ARBA" id="ARBA00005690"/>
    </source>
</evidence>
<dbReference type="GO" id="GO:0006281">
    <property type="term" value="P:DNA repair"/>
    <property type="evidence" value="ECO:0007669"/>
    <property type="project" value="InterPro"/>
</dbReference>
<keyword evidence="4 11" id="KW-0235">DNA replication</keyword>
<gene>
    <name evidence="14" type="primary">RPA1_6</name>
    <name evidence="14" type="ORF">FOZ62_028368</name>
</gene>
<dbReference type="Gene3D" id="2.40.50.140">
    <property type="entry name" value="Nucleic acid-binding proteins"/>
    <property type="match status" value="4"/>
</dbReference>
<feature type="compositionally biased region" description="Low complexity" evidence="12">
    <location>
        <begin position="889"/>
        <end position="915"/>
    </location>
</feature>
<evidence type="ECO:0000256" key="10">
    <source>
        <dbReference type="ARBA" id="ARBA00023242"/>
    </source>
</evidence>
<dbReference type="CDD" id="cd04476">
    <property type="entry name" value="RPA1_DBD_C"/>
    <property type="match status" value="1"/>
</dbReference>
<evidence type="ECO:0000256" key="11">
    <source>
        <dbReference type="RuleBase" id="RU364130"/>
    </source>
</evidence>
<keyword evidence="8 11" id="KW-0862">Zinc</keyword>
<keyword evidence="3" id="KW-0433">Leucine-rich repeat</keyword>
<feature type="domain" description="Lipoyl-binding" evidence="13">
    <location>
        <begin position="572"/>
        <end position="656"/>
    </location>
</feature>
<dbReference type="GO" id="GO:0006260">
    <property type="term" value="P:DNA replication"/>
    <property type="evidence" value="ECO:0007669"/>
    <property type="project" value="UniProtKB-KW"/>
</dbReference>
<comment type="similarity">
    <text evidence="2 11">Belongs to the replication factor A protein 1 family.</text>
</comment>
<keyword evidence="14" id="KW-0687">Ribonucleoprotein</keyword>
<feature type="region of interest" description="Disordered" evidence="12">
    <location>
        <begin position="808"/>
        <end position="1001"/>
    </location>
</feature>
<dbReference type="CDD" id="cd04475">
    <property type="entry name" value="RPA1_DBD_B"/>
    <property type="match status" value="1"/>
</dbReference>
<dbReference type="InterPro" id="IPR032675">
    <property type="entry name" value="LRR_dom_sf"/>
</dbReference>
<dbReference type="CDD" id="cd06848">
    <property type="entry name" value="GCS_H"/>
    <property type="match status" value="1"/>
</dbReference>
<evidence type="ECO:0000256" key="8">
    <source>
        <dbReference type="ARBA" id="ARBA00022833"/>
    </source>
</evidence>
<name>A0A7J6UDU9_PEROL</name>
<evidence type="ECO:0000256" key="4">
    <source>
        <dbReference type="ARBA" id="ARBA00022705"/>
    </source>
</evidence>
<evidence type="ECO:0000256" key="1">
    <source>
        <dbReference type="ARBA" id="ARBA00004123"/>
    </source>
</evidence>
<dbReference type="NCBIfam" id="TIGR00617">
    <property type="entry name" value="rpa1"/>
    <property type="match status" value="1"/>
</dbReference>
<dbReference type="InterPro" id="IPR004591">
    <property type="entry name" value="Rfa1"/>
</dbReference>
<dbReference type="Proteomes" id="UP000574390">
    <property type="component" value="Unassembled WGS sequence"/>
</dbReference>
<dbReference type="PROSITE" id="PS50968">
    <property type="entry name" value="BIOTINYL_LIPOYL"/>
    <property type="match status" value="1"/>
</dbReference>
<dbReference type="Pfam" id="PF04057">
    <property type="entry name" value="Rep-A_N"/>
    <property type="match status" value="1"/>
</dbReference>
<dbReference type="GO" id="GO:0005840">
    <property type="term" value="C:ribosome"/>
    <property type="evidence" value="ECO:0007669"/>
    <property type="project" value="UniProtKB-KW"/>
</dbReference>
<dbReference type="InterPro" id="IPR012340">
    <property type="entry name" value="NA-bd_OB-fold"/>
</dbReference>
<evidence type="ECO:0000313" key="15">
    <source>
        <dbReference type="Proteomes" id="UP000574390"/>
    </source>
</evidence>